<dbReference type="Proteomes" id="UP001497535">
    <property type="component" value="Unassembled WGS sequence"/>
</dbReference>
<accession>A0ACB0YQ10</accession>
<reference evidence="1" key="1">
    <citation type="submission" date="2023-11" db="EMBL/GenBank/DDBJ databases">
        <authorList>
            <person name="Poullet M."/>
        </authorList>
    </citation>
    <scope>NUCLEOTIDE SEQUENCE</scope>
    <source>
        <strain evidence="1">E1834</strain>
    </source>
</reference>
<organism evidence="1 2">
    <name type="scientific">Meloidogyne enterolobii</name>
    <name type="common">Root-knot nematode worm</name>
    <name type="synonym">Meloidogyne mayaguensis</name>
    <dbReference type="NCBI Taxonomy" id="390850"/>
    <lineage>
        <taxon>Eukaryota</taxon>
        <taxon>Metazoa</taxon>
        <taxon>Ecdysozoa</taxon>
        <taxon>Nematoda</taxon>
        <taxon>Chromadorea</taxon>
        <taxon>Rhabditida</taxon>
        <taxon>Tylenchina</taxon>
        <taxon>Tylenchomorpha</taxon>
        <taxon>Tylenchoidea</taxon>
        <taxon>Meloidogynidae</taxon>
        <taxon>Meloidogyninae</taxon>
        <taxon>Meloidogyne</taxon>
    </lineage>
</organism>
<sequence>MAFKRALCSLLSSSRIFLSSALRRVARLSFNFSWFNLNFSFVFPPKALSLPVSNPIFCCCEGCSITCCSLSCWSTLLGACRGFKIE</sequence>
<proteinExistence type="predicted"/>
<dbReference type="EMBL" id="CAVMJV010000016">
    <property type="protein sequence ID" value="CAK5056285.1"/>
    <property type="molecule type" value="Genomic_DNA"/>
</dbReference>
<name>A0ACB0YQ10_MELEN</name>
<comment type="caution">
    <text evidence="1">The sequence shown here is derived from an EMBL/GenBank/DDBJ whole genome shotgun (WGS) entry which is preliminary data.</text>
</comment>
<keyword evidence="2" id="KW-1185">Reference proteome</keyword>
<evidence type="ECO:0000313" key="1">
    <source>
        <dbReference type="EMBL" id="CAK5056285.1"/>
    </source>
</evidence>
<evidence type="ECO:0000313" key="2">
    <source>
        <dbReference type="Proteomes" id="UP001497535"/>
    </source>
</evidence>
<protein>
    <submittedName>
        <fullName evidence="1">Uncharacterized protein</fullName>
    </submittedName>
</protein>
<gene>
    <name evidence="1" type="ORF">MENTE1834_LOCUS14867</name>
</gene>